<organism evidence="1 2">
    <name type="scientific">Racocetra persica</name>
    <dbReference type="NCBI Taxonomy" id="160502"/>
    <lineage>
        <taxon>Eukaryota</taxon>
        <taxon>Fungi</taxon>
        <taxon>Fungi incertae sedis</taxon>
        <taxon>Mucoromycota</taxon>
        <taxon>Glomeromycotina</taxon>
        <taxon>Glomeromycetes</taxon>
        <taxon>Diversisporales</taxon>
        <taxon>Gigasporaceae</taxon>
        <taxon>Racocetra</taxon>
    </lineage>
</organism>
<accession>A0ACA9S8R7</accession>
<dbReference type="EMBL" id="CAJVQC010097869">
    <property type="protein sequence ID" value="CAG8829772.1"/>
    <property type="molecule type" value="Genomic_DNA"/>
</dbReference>
<evidence type="ECO:0000313" key="1">
    <source>
        <dbReference type="EMBL" id="CAG8829772.1"/>
    </source>
</evidence>
<proteinExistence type="predicted"/>
<feature type="non-terminal residue" evidence="1">
    <location>
        <position position="1"/>
    </location>
</feature>
<keyword evidence="2" id="KW-1185">Reference proteome</keyword>
<protein>
    <submittedName>
        <fullName evidence="1">31252_t:CDS:1</fullName>
    </submittedName>
</protein>
<dbReference type="Proteomes" id="UP000789920">
    <property type="component" value="Unassembled WGS sequence"/>
</dbReference>
<name>A0ACA9S8R7_9GLOM</name>
<sequence>YSESTKDDLKRLKDSGKVKATHDTTKVWVSALERFQTDVGYQDKIEDITDKNVLKEQLSKFIYTMKKQDETDYHVSSIRNCAAAL</sequence>
<comment type="caution">
    <text evidence="1">The sequence shown here is derived from an EMBL/GenBank/DDBJ whole genome shotgun (WGS) entry which is preliminary data.</text>
</comment>
<reference evidence="1" key="1">
    <citation type="submission" date="2021-06" db="EMBL/GenBank/DDBJ databases">
        <authorList>
            <person name="Kallberg Y."/>
            <person name="Tangrot J."/>
            <person name="Rosling A."/>
        </authorList>
    </citation>
    <scope>NUCLEOTIDE SEQUENCE</scope>
    <source>
        <strain evidence="1">MA461A</strain>
    </source>
</reference>
<gene>
    <name evidence="1" type="ORF">RPERSI_LOCUS27590</name>
</gene>
<evidence type="ECO:0000313" key="2">
    <source>
        <dbReference type="Proteomes" id="UP000789920"/>
    </source>
</evidence>